<sequence length="279" mass="30397">MTTSPPDSGRTSAPGHAHVAHSHRQREMAESFGVDAERYDRTRPAYPDALIDRIITTSPGRNVLDVGCGTGTAMRQFLSAGCAVLGVEPDPRMAAFARRGGLDVEEATFETWDSDGRTFDVVAAGTAWHWIDPIAGVTQAARVLRPGGRLAAFWHVYQLPAEVFESFTSAFRQAMPGSPVNGQAPGQSLDAYQPLLTKAANGIREAGGFAEPEQWRHDWERTYTRDEWLDQLPTSGTLTRLPREELEPILDAVGAAIDAIGGRFTLPYATMTVTATRFP</sequence>
<dbReference type="InterPro" id="IPR013216">
    <property type="entry name" value="Methyltransf_11"/>
</dbReference>
<feature type="region of interest" description="Disordered" evidence="4">
    <location>
        <begin position="1"/>
        <end position="36"/>
    </location>
</feature>
<reference evidence="6 7" key="1">
    <citation type="journal article" date="2019" name="Int. J. Syst. Evol. Microbiol.">
        <title>The Global Catalogue of Microorganisms (GCM) 10K type strain sequencing project: providing services to taxonomists for standard genome sequencing and annotation.</title>
        <authorList>
            <consortium name="The Broad Institute Genomics Platform"/>
            <consortium name="The Broad Institute Genome Sequencing Center for Infectious Disease"/>
            <person name="Wu L."/>
            <person name="Ma J."/>
        </authorList>
    </citation>
    <scope>NUCLEOTIDE SEQUENCE [LARGE SCALE GENOMIC DNA]</scope>
    <source>
        <strain evidence="6 7">JCM 13929</strain>
    </source>
</reference>
<keyword evidence="2 6" id="KW-0489">Methyltransferase</keyword>
<evidence type="ECO:0000259" key="5">
    <source>
        <dbReference type="Pfam" id="PF08241"/>
    </source>
</evidence>
<evidence type="ECO:0000256" key="4">
    <source>
        <dbReference type="SAM" id="MobiDB-lite"/>
    </source>
</evidence>
<keyword evidence="7" id="KW-1185">Reference proteome</keyword>
<keyword evidence="3" id="KW-0808">Transferase</keyword>
<dbReference type="Pfam" id="PF08241">
    <property type="entry name" value="Methyltransf_11"/>
    <property type="match status" value="1"/>
</dbReference>
<dbReference type="RefSeq" id="WP_346101834.1">
    <property type="nucleotide sequence ID" value="NZ_BAAAMU010000005.1"/>
</dbReference>
<dbReference type="PANTHER" id="PTHR44942:SF4">
    <property type="entry name" value="METHYLTRANSFERASE TYPE 11 DOMAIN-CONTAINING PROTEIN"/>
    <property type="match status" value="1"/>
</dbReference>
<protein>
    <submittedName>
        <fullName evidence="6">Class I SAM-dependent methyltransferase</fullName>
    </submittedName>
</protein>
<dbReference type="Proteomes" id="UP001500064">
    <property type="component" value="Unassembled WGS sequence"/>
</dbReference>
<evidence type="ECO:0000313" key="6">
    <source>
        <dbReference type="EMBL" id="GAA1616372.1"/>
    </source>
</evidence>
<name>A0ABN2ESK0_9ACTN</name>
<dbReference type="InterPro" id="IPR051052">
    <property type="entry name" value="Diverse_substrate_MTase"/>
</dbReference>
<evidence type="ECO:0000256" key="3">
    <source>
        <dbReference type="ARBA" id="ARBA00022679"/>
    </source>
</evidence>
<comment type="similarity">
    <text evidence="1">Belongs to the methyltransferase superfamily.</text>
</comment>
<dbReference type="SUPFAM" id="SSF53335">
    <property type="entry name" value="S-adenosyl-L-methionine-dependent methyltransferases"/>
    <property type="match status" value="1"/>
</dbReference>
<dbReference type="GO" id="GO:0032259">
    <property type="term" value="P:methylation"/>
    <property type="evidence" value="ECO:0007669"/>
    <property type="project" value="UniProtKB-KW"/>
</dbReference>
<dbReference type="GO" id="GO:0008168">
    <property type="term" value="F:methyltransferase activity"/>
    <property type="evidence" value="ECO:0007669"/>
    <property type="project" value="UniProtKB-KW"/>
</dbReference>
<dbReference type="EMBL" id="BAAAMU010000005">
    <property type="protein sequence ID" value="GAA1616372.1"/>
    <property type="molecule type" value="Genomic_DNA"/>
</dbReference>
<accession>A0ABN2ESK0</accession>
<evidence type="ECO:0000256" key="2">
    <source>
        <dbReference type="ARBA" id="ARBA00022603"/>
    </source>
</evidence>
<organism evidence="6 7">
    <name type="scientific">Nonomuraea maheshkhaliensis</name>
    <dbReference type="NCBI Taxonomy" id="419590"/>
    <lineage>
        <taxon>Bacteria</taxon>
        <taxon>Bacillati</taxon>
        <taxon>Actinomycetota</taxon>
        <taxon>Actinomycetes</taxon>
        <taxon>Streptosporangiales</taxon>
        <taxon>Streptosporangiaceae</taxon>
        <taxon>Nonomuraea</taxon>
    </lineage>
</organism>
<feature type="compositionally biased region" description="Polar residues" evidence="4">
    <location>
        <begin position="1"/>
        <end position="11"/>
    </location>
</feature>
<proteinExistence type="inferred from homology"/>
<dbReference type="Gene3D" id="3.40.50.150">
    <property type="entry name" value="Vaccinia Virus protein VP39"/>
    <property type="match status" value="1"/>
</dbReference>
<dbReference type="CDD" id="cd02440">
    <property type="entry name" value="AdoMet_MTases"/>
    <property type="match status" value="1"/>
</dbReference>
<evidence type="ECO:0000256" key="1">
    <source>
        <dbReference type="ARBA" id="ARBA00008361"/>
    </source>
</evidence>
<feature type="compositionally biased region" description="Basic and acidic residues" evidence="4">
    <location>
        <begin position="25"/>
        <end position="36"/>
    </location>
</feature>
<gene>
    <name evidence="6" type="ORF">GCM10009733_010830</name>
</gene>
<dbReference type="PANTHER" id="PTHR44942">
    <property type="entry name" value="METHYLTRANSF_11 DOMAIN-CONTAINING PROTEIN"/>
    <property type="match status" value="1"/>
</dbReference>
<evidence type="ECO:0000313" key="7">
    <source>
        <dbReference type="Proteomes" id="UP001500064"/>
    </source>
</evidence>
<dbReference type="InterPro" id="IPR029063">
    <property type="entry name" value="SAM-dependent_MTases_sf"/>
</dbReference>
<comment type="caution">
    <text evidence="6">The sequence shown here is derived from an EMBL/GenBank/DDBJ whole genome shotgun (WGS) entry which is preliminary data.</text>
</comment>
<feature type="domain" description="Methyltransferase type 11" evidence="5">
    <location>
        <begin position="64"/>
        <end position="151"/>
    </location>
</feature>